<protein>
    <submittedName>
        <fullName evidence="2">Helix-turn-helix domain</fullName>
    </submittedName>
</protein>
<evidence type="ECO:0000259" key="1">
    <source>
        <dbReference type="PROSITE" id="PS50943"/>
    </source>
</evidence>
<gene>
    <name evidence="2" type="ORF">S2091_0947</name>
</gene>
<sequence>MRVTLSLALPTELAVESEKIGARLARLRVARHISQTEAALRAGISRNTAYRLEKGDPGVAIGQLLRYLDVIAPGKSLQSFFAESDPSIAALGERERKKRVRSLSKKELEELNF</sequence>
<dbReference type="SMART" id="SM00530">
    <property type="entry name" value="HTH_XRE"/>
    <property type="match status" value="1"/>
</dbReference>
<dbReference type="Gene3D" id="1.10.260.40">
    <property type="entry name" value="lambda repressor-like DNA-binding domains"/>
    <property type="match status" value="1"/>
</dbReference>
<dbReference type="RefSeq" id="WP_105530652.1">
    <property type="nucleotide sequence ID" value="NZ_PUGF01000003.1"/>
</dbReference>
<dbReference type="SUPFAM" id="SSF47413">
    <property type="entry name" value="lambda repressor-like DNA-binding domains"/>
    <property type="match status" value="1"/>
</dbReference>
<dbReference type="InterPro" id="IPR001387">
    <property type="entry name" value="Cro/C1-type_HTH"/>
</dbReference>
<dbReference type="AlphaFoldDB" id="A0A2S9H388"/>
<evidence type="ECO:0000313" key="3">
    <source>
        <dbReference type="Proteomes" id="UP000237839"/>
    </source>
</evidence>
<evidence type="ECO:0000313" key="2">
    <source>
        <dbReference type="EMBL" id="PRC94326.1"/>
    </source>
</evidence>
<feature type="domain" description="HTH cro/C1-type" evidence="1">
    <location>
        <begin position="24"/>
        <end position="55"/>
    </location>
</feature>
<reference evidence="2 3" key="1">
    <citation type="submission" date="2018-02" db="EMBL/GenBank/DDBJ databases">
        <title>Solimicrobium silvestre gen. nov., sp. nov., isolated from alpine forest soil.</title>
        <authorList>
            <person name="Margesin R."/>
            <person name="Albuquerque L."/>
            <person name="Zhang D.-C."/>
            <person name="Froufe H.J.C."/>
            <person name="Severino R."/>
            <person name="Roxo I."/>
            <person name="Egas C."/>
            <person name="Da Costa M.S."/>
        </authorList>
    </citation>
    <scope>NUCLEOTIDE SEQUENCE [LARGE SCALE GENOMIC DNA]</scope>
    <source>
        <strain evidence="2 3">S20-91</strain>
    </source>
</reference>
<keyword evidence="3" id="KW-1185">Reference proteome</keyword>
<comment type="caution">
    <text evidence="2">The sequence shown here is derived from an EMBL/GenBank/DDBJ whole genome shotgun (WGS) entry which is preliminary data.</text>
</comment>
<dbReference type="OrthoDB" id="9182103at2"/>
<dbReference type="GO" id="GO:0003677">
    <property type="term" value="F:DNA binding"/>
    <property type="evidence" value="ECO:0007669"/>
    <property type="project" value="InterPro"/>
</dbReference>
<accession>A0A2S9H388</accession>
<organism evidence="2 3">
    <name type="scientific">Solimicrobium silvestre</name>
    <dbReference type="NCBI Taxonomy" id="2099400"/>
    <lineage>
        <taxon>Bacteria</taxon>
        <taxon>Pseudomonadati</taxon>
        <taxon>Pseudomonadota</taxon>
        <taxon>Betaproteobacteria</taxon>
        <taxon>Burkholderiales</taxon>
        <taxon>Oxalobacteraceae</taxon>
        <taxon>Solimicrobium</taxon>
    </lineage>
</organism>
<dbReference type="CDD" id="cd00093">
    <property type="entry name" value="HTH_XRE"/>
    <property type="match status" value="1"/>
</dbReference>
<proteinExistence type="predicted"/>
<dbReference type="Proteomes" id="UP000237839">
    <property type="component" value="Unassembled WGS sequence"/>
</dbReference>
<dbReference type="EMBL" id="PUGF01000003">
    <property type="protein sequence ID" value="PRC94326.1"/>
    <property type="molecule type" value="Genomic_DNA"/>
</dbReference>
<dbReference type="Pfam" id="PF13560">
    <property type="entry name" value="HTH_31"/>
    <property type="match status" value="1"/>
</dbReference>
<dbReference type="PROSITE" id="PS50943">
    <property type="entry name" value="HTH_CROC1"/>
    <property type="match status" value="1"/>
</dbReference>
<name>A0A2S9H388_9BURK</name>
<dbReference type="InterPro" id="IPR010982">
    <property type="entry name" value="Lambda_DNA-bd_dom_sf"/>
</dbReference>